<evidence type="ECO:0000313" key="4">
    <source>
        <dbReference type="Proteomes" id="UP000290572"/>
    </source>
</evidence>
<evidence type="ECO:0000256" key="1">
    <source>
        <dbReference type="SAM" id="MobiDB-lite"/>
    </source>
</evidence>
<sequence>MSSESASIKIASAQVSTSNAITPEYAFLQNHPIWAKDKDDCGFLTGVEPAKLTGTAPPVTKQYPIKADRHVYYCGFTTNRGTWTGIPGAQLDVTGDDGLQDWGVNYSSSYVCALKGSTVKMSCTVKYPHDHQLRTIFWTKLAVDVTELPDLCSDPVNRERVHCVSEHYDTHSITLTSVTEADKHIFYCRFTTNTEGGKWTGVPGAQLDVTEADKHVYYCGFTTNRGTWTGIPGAQLDVTDNQTDDLYAKVKAKKPKRSGREKIEKDSGDVEEVQYASVHYFKNKDMNKTEETFEMQHPSDAKRSEDVIYSSVK</sequence>
<keyword evidence="3" id="KW-0675">Receptor</keyword>
<dbReference type="AlphaFoldDB" id="A0A498MN76"/>
<gene>
    <name evidence="3" type="ORF">ROHU_026182</name>
</gene>
<dbReference type="PANTHER" id="PTHR46013:SF4">
    <property type="entry name" value="B-CELL RECEPTOR CD22-RELATED"/>
    <property type="match status" value="1"/>
</dbReference>
<dbReference type="STRING" id="84645.A0A498MN76"/>
<accession>A0A498MN76</accession>
<dbReference type="SUPFAM" id="SSF48726">
    <property type="entry name" value="Immunoglobulin"/>
    <property type="match status" value="1"/>
</dbReference>
<keyword evidence="4" id="KW-1185">Reference proteome</keyword>
<evidence type="ECO:0000259" key="2">
    <source>
        <dbReference type="SMART" id="SM00409"/>
    </source>
</evidence>
<comment type="caution">
    <text evidence="3">The sequence shown here is derived from an EMBL/GenBank/DDBJ whole genome shotgun (WGS) entry which is preliminary data.</text>
</comment>
<dbReference type="InterPro" id="IPR003599">
    <property type="entry name" value="Ig_sub"/>
</dbReference>
<feature type="region of interest" description="Disordered" evidence="1">
    <location>
        <begin position="289"/>
        <end position="313"/>
    </location>
</feature>
<organism evidence="3 4">
    <name type="scientific">Labeo rohita</name>
    <name type="common">Indian major carp</name>
    <name type="synonym">Cyprinus rohita</name>
    <dbReference type="NCBI Taxonomy" id="84645"/>
    <lineage>
        <taxon>Eukaryota</taxon>
        <taxon>Metazoa</taxon>
        <taxon>Chordata</taxon>
        <taxon>Craniata</taxon>
        <taxon>Vertebrata</taxon>
        <taxon>Euteleostomi</taxon>
        <taxon>Actinopterygii</taxon>
        <taxon>Neopterygii</taxon>
        <taxon>Teleostei</taxon>
        <taxon>Ostariophysi</taxon>
        <taxon>Cypriniformes</taxon>
        <taxon>Cyprinidae</taxon>
        <taxon>Labeoninae</taxon>
        <taxon>Labeonini</taxon>
        <taxon>Labeo</taxon>
    </lineage>
</organism>
<name>A0A498MN76_LABRO</name>
<dbReference type="InterPro" id="IPR036179">
    <property type="entry name" value="Ig-like_dom_sf"/>
</dbReference>
<proteinExistence type="predicted"/>
<evidence type="ECO:0000313" key="3">
    <source>
        <dbReference type="EMBL" id="RXN18575.1"/>
    </source>
</evidence>
<dbReference type="InterPro" id="IPR013783">
    <property type="entry name" value="Ig-like_fold"/>
</dbReference>
<dbReference type="Gene3D" id="2.60.40.10">
    <property type="entry name" value="Immunoglobulins"/>
    <property type="match status" value="1"/>
</dbReference>
<dbReference type="PANTHER" id="PTHR46013">
    <property type="entry name" value="VASCULAR CELL ADHESION MOLECULE 1"/>
    <property type="match status" value="1"/>
</dbReference>
<dbReference type="EMBL" id="QBIY01012713">
    <property type="protein sequence ID" value="RXN18575.1"/>
    <property type="molecule type" value="Genomic_DNA"/>
</dbReference>
<feature type="compositionally biased region" description="Basic and acidic residues" evidence="1">
    <location>
        <begin position="297"/>
        <end position="306"/>
    </location>
</feature>
<dbReference type="Proteomes" id="UP000290572">
    <property type="component" value="Unassembled WGS sequence"/>
</dbReference>
<reference evidence="3 4" key="1">
    <citation type="submission" date="2018-03" db="EMBL/GenBank/DDBJ databases">
        <title>Draft genome sequence of Rohu Carp (Labeo rohita).</title>
        <authorList>
            <person name="Das P."/>
            <person name="Kushwaha B."/>
            <person name="Joshi C.G."/>
            <person name="Kumar D."/>
            <person name="Nagpure N.S."/>
            <person name="Sahoo L."/>
            <person name="Das S.P."/>
            <person name="Bit A."/>
            <person name="Patnaik S."/>
            <person name="Meher P.K."/>
            <person name="Jayasankar P."/>
            <person name="Koringa P.G."/>
            <person name="Patel N.V."/>
            <person name="Hinsu A.T."/>
            <person name="Kumar R."/>
            <person name="Pandey M."/>
            <person name="Agarwal S."/>
            <person name="Srivastava S."/>
            <person name="Singh M."/>
            <person name="Iquebal M.A."/>
            <person name="Jaiswal S."/>
            <person name="Angadi U.B."/>
            <person name="Kumar N."/>
            <person name="Raza M."/>
            <person name="Shah T.M."/>
            <person name="Rai A."/>
            <person name="Jena J.K."/>
        </authorList>
    </citation>
    <scope>NUCLEOTIDE SEQUENCE [LARGE SCALE GENOMIC DNA]</scope>
    <source>
        <strain evidence="3">DASCIFA01</strain>
        <tissue evidence="3">Testis</tissue>
    </source>
</reference>
<dbReference type="SMART" id="SM00409">
    <property type="entry name" value="IG"/>
    <property type="match status" value="1"/>
</dbReference>
<protein>
    <submittedName>
        <fullName evidence="3">B-cell receptor CD22-like protein</fullName>
    </submittedName>
</protein>
<feature type="domain" description="Immunoglobulin" evidence="2">
    <location>
        <begin position="108"/>
        <end position="210"/>
    </location>
</feature>